<dbReference type="InParanoid" id="E1ZAE8"/>
<protein>
    <recommendedName>
        <fullName evidence="8">General transcription and DNA repair factor IIH subunit TFB5</fullName>
    </recommendedName>
</protein>
<evidence type="ECO:0000313" key="9">
    <source>
        <dbReference type="EMBL" id="EFN57049.1"/>
    </source>
</evidence>
<dbReference type="Gene3D" id="3.30.70.1220">
    <property type="entry name" value="TFB5-like"/>
    <property type="match status" value="1"/>
</dbReference>
<dbReference type="Proteomes" id="UP000008141">
    <property type="component" value="Unassembled WGS sequence"/>
</dbReference>
<keyword evidence="7 8" id="KW-0539">Nucleus</keyword>
<dbReference type="RefSeq" id="XP_005849151.1">
    <property type="nucleotide sequence ID" value="XM_005849089.1"/>
</dbReference>
<evidence type="ECO:0000313" key="10">
    <source>
        <dbReference type="Proteomes" id="UP000008141"/>
    </source>
</evidence>
<comment type="similarity">
    <text evidence="2 8">Belongs to the TFB5 family.</text>
</comment>
<dbReference type="SMART" id="SM01395">
    <property type="entry name" value="Tbf5"/>
    <property type="match status" value="1"/>
</dbReference>
<reference evidence="9 10" key="1">
    <citation type="journal article" date="2010" name="Plant Cell">
        <title>The Chlorella variabilis NC64A genome reveals adaptation to photosymbiosis, coevolution with viruses, and cryptic sex.</title>
        <authorList>
            <person name="Blanc G."/>
            <person name="Duncan G."/>
            <person name="Agarkova I."/>
            <person name="Borodovsky M."/>
            <person name="Gurnon J."/>
            <person name="Kuo A."/>
            <person name="Lindquist E."/>
            <person name="Lucas S."/>
            <person name="Pangilinan J."/>
            <person name="Polle J."/>
            <person name="Salamov A."/>
            <person name="Terry A."/>
            <person name="Yamada T."/>
            <person name="Dunigan D.D."/>
            <person name="Grigoriev I.V."/>
            <person name="Claverie J.M."/>
            <person name="Van Etten J.L."/>
        </authorList>
    </citation>
    <scope>NUCLEOTIDE SEQUENCE [LARGE SCALE GENOMIC DNA]</scope>
    <source>
        <strain evidence="9 10">NC64A</strain>
    </source>
</reference>
<dbReference type="Pfam" id="PF06331">
    <property type="entry name" value="Tfb5"/>
    <property type="match status" value="1"/>
</dbReference>
<dbReference type="SUPFAM" id="SSF142897">
    <property type="entry name" value="TFB5-like"/>
    <property type="match status" value="1"/>
</dbReference>
<gene>
    <name evidence="9" type="ORF">CHLNCDRAFT_143775</name>
</gene>
<name>E1ZAE8_CHLVA</name>
<evidence type="ECO:0000256" key="5">
    <source>
        <dbReference type="ARBA" id="ARBA00023163"/>
    </source>
</evidence>
<dbReference type="FunCoup" id="E1ZAE8">
    <property type="interactions" value="924"/>
</dbReference>
<comment type="function">
    <text evidence="8">In NER, TFIIH acts by opening DNA around the lesion to allow the excision of the damaged oligonucleotide and its replacement by a new DNA fragment. In transcription, TFIIH has an essential role in transcription initiation. When the pre-initiation complex (PIC) has been established, TFIIH is required for promoter opening and promoter escape.</text>
</comment>
<evidence type="ECO:0000256" key="1">
    <source>
        <dbReference type="ARBA" id="ARBA00004123"/>
    </source>
</evidence>
<evidence type="ECO:0000256" key="2">
    <source>
        <dbReference type="ARBA" id="ARBA00007470"/>
    </source>
</evidence>
<dbReference type="AlphaFoldDB" id="E1ZAE8"/>
<evidence type="ECO:0000256" key="7">
    <source>
        <dbReference type="ARBA" id="ARBA00023242"/>
    </source>
</evidence>
<evidence type="ECO:0000256" key="4">
    <source>
        <dbReference type="ARBA" id="ARBA00023015"/>
    </source>
</evidence>
<dbReference type="GO" id="GO:0005675">
    <property type="term" value="C:transcription factor TFIIH holo complex"/>
    <property type="evidence" value="ECO:0007669"/>
    <property type="project" value="TreeGrafter"/>
</dbReference>
<dbReference type="GeneID" id="17356355"/>
<evidence type="ECO:0000256" key="6">
    <source>
        <dbReference type="ARBA" id="ARBA00023204"/>
    </source>
</evidence>
<proteinExistence type="inferred from homology"/>
<dbReference type="PANTHER" id="PTHR28580">
    <property type="entry name" value="GENERAL TRANSCRIPTION FACTOR IIH SUBUNIT 5"/>
    <property type="match status" value="1"/>
</dbReference>
<keyword evidence="10" id="KW-1185">Reference proteome</keyword>
<dbReference type="InterPro" id="IPR035935">
    <property type="entry name" value="TFB5-like_sf"/>
</dbReference>
<dbReference type="OrthoDB" id="354at2759"/>
<keyword evidence="4 8" id="KW-0805">Transcription regulation</keyword>
<dbReference type="EMBL" id="GL433840">
    <property type="protein sequence ID" value="EFN57049.1"/>
    <property type="molecule type" value="Genomic_DNA"/>
</dbReference>
<evidence type="ECO:0000256" key="8">
    <source>
        <dbReference type="RuleBase" id="RU368032"/>
    </source>
</evidence>
<dbReference type="GO" id="GO:0006294">
    <property type="term" value="P:nucleotide-excision repair, preincision complex assembly"/>
    <property type="evidence" value="ECO:0007669"/>
    <property type="project" value="TreeGrafter"/>
</dbReference>
<accession>E1ZAE8</accession>
<comment type="subunit">
    <text evidence="8">Component of the 7-subunit TFIIH core complex.</text>
</comment>
<comment type="subcellular location">
    <subcellularLocation>
        <location evidence="1 8">Nucleus</location>
    </subcellularLocation>
</comment>
<keyword evidence="3 8" id="KW-0227">DNA damage</keyword>
<dbReference type="GO" id="GO:0006367">
    <property type="term" value="P:transcription initiation at RNA polymerase II promoter"/>
    <property type="evidence" value="ECO:0007669"/>
    <property type="project" value="UniProtKB-UniRule"/>
</dbReference>
<dbReference type="KEGG" id="cvr:CHLNCDRAFT_143775"/>
<dbReference type="STRING" id="554065.E1ZAE8"/>
<keyword evidence="6 8" id="KW-0234">DNA repair</keyword>
<organism evidence="10">
    <name type="scientific">Chlorella variabilis</name>
    <name type="common">Green alga</name>
    <dbReference type="NCBI Taxonomy" id="554065"/>
    <lineage>
        <taxon>Eukaryota</taxon>
        <taxon>Viridiplantae</taxon>
        <taxon>Chlorophyta</taxon>
        <taxon>core chlorophytes</taxon>
        <taxon>Trebouxiophyceae</taxon>
        <taxon>Chlorellales</taxon>
        <taxon>Chlorellaceae</taxon>
        <taxon>Chlorella clade</taxon>
        <taxon>Chlorella</taxon>
    </lineage>
</organism>
<dbReference type="GO" id="GO:0000439">
    <property type="term" value="C:transcription factor TFIIH core complex"/>
    <property type="evidence" value="ECO:0007669"/>
    <property type="project" value="UniProtKB-UniRule"/>
</dbReference>
<evidence type="ECO:0000256" key="3">
    <source>
        <dbReference type="ARBA" id="ARBA00022763"/>
    </source>
</evidence>
<dbReference type="PANTHER" id="PTHR28580:SF1">
    <property type="entry name" value="GENERAL TRANSCRIPTION FACTOR IIH SUBUNIT 5"/>
    <property type="match status" value="1"/>
</dbReference>
<sequence length="78" mass="9251">MVQATHGVLITGDVVLIEFIRSLNEEQPPKERFIIKDLGEKNLFIKDKKVEFVQKKVAEWQQSLRFEPKKDQQQQQQQ</sequence>
<keyword evidence="5 8" id="KW-0804">Transcription</keyword>
<dbReference type="InterPro" id="IPR009400">
    <property type="entry name" value="TFIIH_TTDA/Tfb5"/>
</dbReference>